<keyword evidence="7" id="KW-0808">Transferase</keyword>
<organism evidence="22 23">
    <name type="scientific">Ranitomeya imitator</name>
    <name type="common">mimic poison frog</name>
    <dbReference type="NCBI Taxonomy" id="111125"/>
    <lineage>
        <taxon>Eukaryota</taxon>
        <taxon>Metazoa</taxon>
        <taxon>Chordata</taxon>
        <taxon>Craniata</taxon>
        <taxon>Vertebrata</taxon>
        <taxon>Euteleostomi</taxon>
        <taxon>Amphibia</taxon>
        <taxon>Batrachia</taxon>
        <taxon>Anura</taxon>
        <taxon>Neobatrachia</taxon>
        <taxon>Hyloidea</taxon>
        <taxon>Dendrobatidae</taxon>
        <taxon>Dendrobatinae</taxon>
        <taxon>Ranitomeya</taxon>
    </lineage>
</organism>
<evidence type="ECO:0000256" key="8">
    <source>
        <dbReference type="ARBA" id="ARBA00022692"/>
    </source>
</evidence>
<keyword evidence="13" id="KW-0472">Membrane</keyword>
<gene>
    <name evidence="22" type="ORF">RIMI_LOCUS18335762</name>
</gene>
<evidence type="ECO:0000256" key="6">
    <source>
        <dbReference type="ARBA" id="ARBA00022676"/>
    </source>
</evidence>
<dbReference type="PANTHER" id="PTHR46420:SF1">
    <property type="entry name" value="BETA-1,4-GLUCURONYLTRANSFERASE 1"/>
    <property type="match status" value="1"/>
</dbReference>
<evidence type="ECO:0000256" key="21">
    <source>
        <dbReference type="SAM" id="MobiDB-lite"/>
    </source>
</evidence>
<evidence type="ECO:0000256" key="15">
    <source>
        <dbReference type="ARBA" id="ARBA00023211"/>
    </source>
</evidence>
<keyword evidence="6" id="KW-0328">Glycosyltransferase</keyword>
<evidence type="ECO:0000256" key="9">
    <source>
        <dbReference type="ARBA" id="ARBA00022723"/>
    </source>
</evidence>
<comment type="caution">
    <text evidence="22">The sequence shown here is derived from an EMBL/GenBank/DDBJ whole genome shotgun (WGS) entry which is preliminary data.</text>
</comment>
<evidence type="ECO:0000256" key="13">
    <source>
        <dbReference type="ARBA" id="ARBA00023136"/>
    </source>
</evidence>
<evidence type="ECO:0000256" key="2">
    <source>
        <dbReference type="ARBA" id="ARBA00004323"/>
    </source>
</evidence>
<evidence type="ECO:0000313" key="22">
    <source>
        <dbReference type="EMBL" id="CAJ0962661.1"/>
    </source>
</evidence>
<evidence type="ECO:0000256" key="18">
    <source>
        <dbReference type="ARBA" id="ARBA00032181"/>
    </source>
</evidence>
<accession>A0ABN9MCR8</accession>
<evidence type="ECO:0000256" key="20">
    <source>
        <dbReference type="ARBA" id="ARBA00047852"/>
    </source>
</evidence>
<dbReference type="PANTHER" id="PTHR46420">
    <property type="entry name" value="BETA-1,4-GLUCURONYLTRANSFERASE 1"/>
    <property type="match status" value="1"/>
</dbReference>
<comment type="subcellular location">
    <subcellularLocation>
        <location evidence="2">Golgi apparatus membrane</location>
        <topology evidence="2">Single-pass type II membrane protein</topology>
    </subcellularLocation>
</comment>
<keyword evidence="12" id="KW-0333">Golgi apparatus</keyword>
<feature type="region of interest" description="Disordered" evidence="21">
    <location>
        <begin position="82"/>
        <end position="116"/>
    </location>
</feature>
<evidence type="ECO:0000256" key="10">
    <source>
        <dbReference type="ARBA" id="ARBA00022968"/>
    </source>
</evidence>
<evidence type="ECO:0000256" key="3">
    <source>
        <dbReference type="ARBA" id="ARBA00004922"/>
    </source>
</evidence>
<evidence type="ECO:0000313" key="23">
    <source>
        <dbReference type="Proteomes" id="UP001176940"/>
    </source>
</evidence>
<evidence type="ECO:0000256" key="11">
    <source>
        <dbReference type="ARBA" id="ARBA00022989"/>
    </source>
</evidence>
<keyword evidence="23" id="KW-1185">Reference proteome</keyword>
<name>A0ABN9MCR8_9NEOB</name>
<protein>
    <recommendedName>
        <fullName evidence="5">Beta-1,4-glucuronyltransferase 1</fullName>
    </recommendedName>
    <alternativeName>
        <fullName evidence="16">I-beta-1,3-N-acetylglucosaminyltransferase</fullName>
    </alternativeName>
    <alternativeName>
        <fullName evidence="19">N-acetyllactosaminide beta-1,3-N-acetylglucosaminyltransferase</fullName>
    </alternativeName>
    <alternativeName>
        <fullName evidence="17">Poly-N-acetyllactosamine extension enzyme</fullName>
    </alternativeName>
    <alternativeName>
        <fullName evidence="18">UDP-GlcNAc:betaGal beta-1,3-N-acetylglucosaminyltransferase 1</fullName>
    </alternativeName>
</protein>
<evidence type="ECO:0000256" key="16">
    <source>
        <dbReference type="ARBA" id="ARBA00030723"/>
    </source>
</evidence>
<evidence type="ECO:0000256" key="4">
    <source>
        <dbReference type="ARBA" id="ARBA00008539"/>
    </source>
</evidence>
<evidence type="ECO:0000256" key="12">
    <source>
        <dbReference type="ARBA" id="ARBA00023034"/>
    </source>
</evidence>
<evidence type="ECO:0000256" key="17">
    <source>
        <dbReference type="ARBA" id="ARBA00032175"/>
    </source>
</evidence>
<reference evidence="22" key="1">
    <citation type="submission" date="2023-07" db="EMBL/GenBank/DDBJ databases">
        <authorList>
            <person name="Stuckert A."/>
        </authorList>
    </citation>
    <scope>NUCLEOTIDE SEQUENCE</scope>
</reference>
<evidence type="ECO:0000256" key="1">
    <source>
        <dbReference type="ARBA" id="ARBA00001936"/>
    </source>
</evidence>
<comment type="catalytic activity">
    <reaction evidence="20">
        <text>3-O-[beta-D-Xyl-(1-&gt;4)-Rib-ol-P-Rib-ol-P-3-beta-D-GalNAc-(1-&gt;3)-beta-D-GlcNAc-(1-&gt;4)-(O-6-P-alpha-D-Man)]-Thr-[protein] + UDP-alpha-D-glucuronate = 3-O-[beta-D-GlcA-(1-&gt;3)-beta-D-Xyl-(1-&gt;4)-Rib-ol-P-Rib-ol-P-3-beta-D-GalNAc-(1-&gt;3)-beta-D-GlcNAc-(1-&gt;4)-(O-6-P-alpha-D-Man)]-Thr-[protein] + UDP + H(+)</text>
        <dbReference type="Rhea" id="RHEA:46860"/>
        <dbReference type="Rhea" id="RHEA-COMP:15023"/>
        <dbReference type="Rhea" id="RHEA-COMP:17482"/>
        <dbReference type="ChEBI" id="CHEBI:15378"/>
        <dbReference type="ChEBI" id="CHEBI:58052"/>
        <dbReference type="ChEBI" id="CHEBI:58223"/>
        <dbReference type="ChEBI" id="CHEBI:142405"/>
        <dbReference type="ChEBI" id="CHEBI:177336"/>
    </reaction>
</comment>
<evidence type="ECO:0000256" key="19">
    <source>
        <dbReference type="ARBA" id="ARBA00033291"/>
    </source>
</evidence>
<keyword evidence="8" id="KW-0812">Transmembrane</keyword>
<keyword evidence="10" id="KW-0735">Signal-anchor</keyword>
<evidence type="ECO:0000256" key="14">
    <source>
        <dbReference type="ARBA" id="ARBA00023180"/>
    </source>
</evidence>
<evidence type="ECO:0000256" key="7">
    <source>
        <dbReference type="ARBA" id="ARBA00022679"/>
    </source>
</evidence>
<feature type="compositionally biased region" description="Basic and acidic residues" evidence="21">
    <location>
        <begin position="82"/>
        <end position="93"/>
    </location>
</feature>
<dbReference type="EMBL" id="CAUEEQ010055666">
    <property type="protein sequence ID" value="CAJ0962661.1"/>
    <property type="molecule type" value="Genomic_DNA"/>
</dbReference>
<comment type="similarity">
    <text evidence="4">Belongs to the glycosyltransferase 49 family.</text>
</comment>
<sequence length="116" mass="13249">MWLNLPEKDPSGRAAVAYVVEWKDPWEPFYIGSKDVPAYDERFKQYGFHRISQACELNMAGFPFAVLDSAFLLHKGHKLPGDFHSQKEEEKQKKPLTIQGLQGGAEDEVPPFQQTL</sequence>
<keyword evidence="15" id="KW-0464">Manganese</keyword>
<keyword evidence="11" id="KW-1133">Transmembrane helix</keyword>
<dbReference type="InterPro" id="IPR043189">
    <property type="entry name" value="B4GAT1"/>
</dbReference>
<dbReference type="Proteomes" id="UP001176940">
    <property type="component" value="Unassembled WGS sequence"/>
</dbReference>
<comment type="pathway">
    <text evidence="3">Protein modification; protein glycosylation.</text>
</comment>
<keyword evidence="14" id="KW-0325">Glycoprotein</keyword>
<keyword evidence="9" id="KW-0479">Metal-binding</keyword>
<dbReference type="Pfam" id="PF13896">
    <property type="entry name" value="Glyco_transf_49"/>
    <property type="match status" value="1"/>
</dbReference>
<comment type="cofactor">
    <cofactor evidence="1">
        <name>Mn(2+)</name>
        <dbReference type="ChEBI" id="CHEBI:29035"/>
    </cofactor>
</comment>
<proteinExistence type="inferred from homology"/>
<evidence type="ECO:0000256" key="5">
    <source>
        <dbReference type="ARBA" id="ARBA00017962"/>
    </source>
</evidence>